<protein>
    <recommendedName>
        <fullName evidence="1">DUF659 domain-containing protein</fullName>
    </recommendedName>
</protein>
<name>A0AAD5JPH2_ACENE</name>
<feature type="domain" description="DUF659" evidence="1">
    <location>
        <begin position="1"/>
        <end position="82"/>
    </location>
</feature>
<comment type="caution">
    <text evidence="2">The sequence shown here is derived from an EMBL/GenBank/DDBJ whole genome shotgun (WGS) entry which is preliminary data.</text>
</comment>
<evidence type="ECO:0000313" key="3">
    <source>
        <dbReference type="Proteomes" id="UP001064489"/>
    </source>
</evidence>
<organism evidence="2 3">
    <name type="scientific">Acer negundo</name>
    <name type="common">Box elder</name>
    <dbReference type="NCBI Taxonomy" id="4023"/>
    <lineage>
        <taxon>Eukaryota</taxon>
        <taxon>Viridiplantae</taxon>
        <taxon>Streptophyta</taxon>
        <taxon>Embryophyta</taxon>
        <taxon>Tracheophyta</taxon>
        <taxon>Spermatophyta</taxon>
        <taxon>Magnoliopsida</taxon>
        <taxon>eudicotyledons</taxon>
        <taxon>Gunneridae</taxon>
        <taxon>Pentapetalae</taxon>
        <taxon>rosids</taxon>
        <taxon>malvids</taxon>
        <taxon>Sapindales</taxon>
        <taxon>Sapindaceae</taxon>
        <taxon>Hippocastanoideae</taxon>
        <taxon>Acereae</taxon>
        <taxon>Acer</taxon>
    </lineage>
</organism>
<evidence type="ECO:0000259" key="1">
    <source>
        <dbReference type="Pfam" id="PF04937"/>
    </source>
</evidence>
<gene>
    <name evidence="2" type="ORF">LWI28_006528</name>
</gene>
<dbReference type="AlphaFoldDB" id="A0AAD5JPH2"/>
<dbReference type="Pfam" id="PF04937">
    <property type="entry name" value="DUF659"/>
    <property type="match status" value="1"/>
</dbReference>
<keyword evidence="3" id="KW-1185">Reference proteome</keyword>
<accession>A0AAD5JPH2</accession>
<dbReference type="EMBL" id="JAJSOW010000002">
    <property type="protein sequence ID" value="KAI9197910.1"/>
    <property type="molecule type" value="Genomic_DNA"/>
</dbReference>
<evidence type="ECO:0000313" key="2">
    <source>
        <dbReference type="EMBL" id="KAI9197910.1"/>
    </source>
</evidence>
<sequence>MFLEAVNYEGEFKDRYFIANLLIDSIKEISPQNVVQVITDNAANCKAAELLVEAKFTRIFGTQCVIHTLNLALKNICSPPAYPKYDDVMEDYGWIPKVVSELNELCQEVSRILREMGALLVKDLRCTVEDNDRFIDMKEKYFENPPEFKGLQERLNFHY</sequence>
<dbReference type="Proteomes" id="UP001064489">
    <property type="component" value="Chromosome 13"/>
</dbReference>
<proteinExistence type="predicted"/>
<dbReference type="InterPro" id="IPR007021">
    <property type="entry name" value="DUF659"/>
</dbReference>
<reference evidence="2 3" key="1">
    <citation type="journal article" date="2022" name="Plant J.">
        <title>Strategies of tolerance reflected in two North American maple genomes.</title>
        <authorList>
            <person name="McEvoy S.L."/>
            <person name="Sezen U.U."/>
            <person name="Trouern-Trend A."/>
            <person name="McMahon S.M."/>
            <person name="Schaberg P.G."/>
            <person name="Yang J."/>
            <person name="Wegrzyn J.L."/>
            <person name="Swenson N.G."/>
        </authorList>
    </citation>
    <scope>NUCLEOTIDE SEQUENCE [LARGE SCALE GENOMIC DNA]</scope>
    <source>
        <strain evidence="2">91603</strain>
    </source>
</reference>